<dbReference type="OrthoDB" id="6158168at2759"/>
<evidence type="ECO:0000313" key="2">
    <source>
        <dbReference type="EMBL" id="CAC5390643.1"/>
    </source>
</evidence>
<dbReference type="Gene3D" id="2.60.40.10">
    <property type="entry name" value="Immunoglobulins"/>
    <property type="match status" value="2"/>
</dbReference>
<name>A0A6J8C342_MYTCO</name>
<reference evidence="2 3" key="1">
    <citation type="submission" date="2020-06" db="EMBL/GenBank/DDBJ databases">
        <authorList>
            <person name="Li R."/>
            <person name="Bekaert M."/>
        </authorList>
    </citation>
    <scope>NUCLEOTIDE SEQUENCE [LARGE SCALE GENOMIC DNA]</scope>
    <source>
        <strain evidence="3">wild</strain>
    </source>
</reference>
<dbReference type="InterPro" id="IPR007110">
    <property type="entry name" value="Ig-like_dom"/>
</dbReference>
<dbReference type="InterPro" id="IPR036179">
    <property type="entry name" value="Ig-like_dom_sf"/>
</dbReference>
<dbReference type="PROSITE" id="PS50835">
    <property type="entry name" value="IG_LIKE"/>
    <property type="match status" value="2"/>
</dbReference>
<dbReference type="InterPro" id="IPR013783">
    <property type="entry name" value="Ig-like_fold"/>
</dbReference>
<feature type="domain" description="Ig-like" evidence="1">
    <location>
        <begin position="108"/>
        <end position="193"/>
    </location>
</feature>
<dbReference type="Proteomes" id="UP000507470">
    <property type="component" value="Unassembled WGS sequence"/>
</dbReference>
<dbReference type="AlphaFoldDB" id="A0A6J8C342"/>
<evidence type="ECO:0000259" key="1">
    <source>
        <dbReference type="PROSITE" id="PS50835"/>
    </source>
</evidence>
<keyword evidence="3" id="KW-1185">Reference proteome</keyword>
<dbReference type="PANTHER" id="PTHR45889">
    <property type="entry name" value="IG-LIKE DOMAIN-CONTAINING PROTEIN"/>
    <property type="match status" value="1"/>
</dbReference>
<evidence type="ECO:0000313" key="3">
    <source>
        <dbReference type="Proteomes" id="UP000507470"/>
    </source>
</evidence>
<dbReference type="EMBL" id="CACVKT020004586">
    <property type="protein sequence ID" value="CAC5390643.1"/>
    <property type="molecule type" value="Genomic_DNA"/>
</dbReference>
<protein>
    <recommendedName>
        <fullName evidence="1">Ig-like domain-containing protein</fullName>
    </recommendedName>
</protein>
<dbReference type="PANTHER" id="PTHR45889:SF8">
    <property type="entry name" value="IG-LIKE DOMAIN-CONTAINING PROTEIN"/>
    <property type="match status" value="1"/>
</dbReference>
<accession>A0A6J8C342</accession>
<sequence>MSSDLISDVPGTNPIILQNPPGGILTGNIVTLTCSVPGGNPLAILSWNCYGTKENNTVGNTASYTITTSVNKSFNNKICACTASHLISTYNPTVQHKLVVYYAPSDLPSIQQTPAGGIIAGHTVVLTCSVKGGNPLSILRWNCTGDMTNSTTDTTATYSVSFPVNKSHNKAICACSALHPDTSYTHVIEHSLDVYCKY</sequence>
<gene>
    <name evidence="2" type="ORF">MCOR_25729</name>
</gene>
<dbReference type="SUPFAM" id="SSF48726">
    <property type="entry name" value="Immunoglobulin"/>
    <property type="match status" value="2"/>
</dbReference>
<proteinExistence type="predicted"/>
<feature type="domain" description="Ig-like" evidence="1">
    <location>
        <begin position="14"/>
        <end position="99"/>
    </location>
</feature>
<organism evidence="2 3">
    <name type="scientific">Mytilus coruscus</name>
    <name type="common">Sea mussel</name>
    <dbReference type="NCBI Taxonomy" id="42192"/>
    <lineage>
        <taxon>Eukaryota</taxon>
        <taxon>Metazoa</taxon>
        <taxon>Spiralia</taxon>
        <taxon>Lophotrochozoa</taxon>
        <taxon>Mollusca</taxon>
        <taxon>Bivalvia</taxon>
        <taxon>Autobranchia</taxon>
        <taxon>Pteriomorphia</taxon>
        <taxon>Mytilida</taxon>
        <taxon>Mytiloidea</taxon>
        <taxon>Mytilidae</taxon>
        <taxon>Mytilinae</taxon>
        <taxon>Mytilus</taxon>
    </lineage>
</organism>